<dbReference type="Proteomes" id="UP001642464">
    <property type="component" value="Unassembled WGS sequence"/>
</dbReference>
<feature type="domain" description="EF-hand" evidence="7">
    <location>
        <begin position="474"/>
        <end position="509"/>
    </location>
</feature>
<dbReference type="Gene3D" id="1.20.120.350">
    <property type="entry name" value="Voltage-gated potassium channels. Chain C"/>
    <property type="match status" value="1"/>
</dbReference>
<dbReference type="InterPro" id="IPR011992">
    <property type="entry name" value="EF-hand-dom_pair"/>
</dbReference>
<protein>
    <recommendedName>
        <fullName evidence="7">EF-hand domain-containing protein</fullName>
    </recommendedName>
</protein>
<evidence type="ECO:0000313" key="8">
    <source>
        <dbReference type="EMBL" id="CAK9000574.1"/>
    </source>
</evidence>
<feature type="transmembrane region" description="Helical" evidence="6">
    <location>
        <begin position="287"/>
        <end position="306"/>
    </location>
</feature>
<dbReference type="InterPro" id="IPR027359">
    <property type="entry name" value="Volt_channel_dom_sf"/>
</dbReference>
<comment type="subcellular location">
    <subcellularLocation>
        <location evidence="1">Membrane</location>
        <topology evidence="1">Multi-pass membrane protein</topology>
    </subcellularLocation>
</comment>
<dbReference type="SUPFAM" id="SSF81324">
    <property type="entry name" value="Voltage-gated potassium channels"/>
    <property type="match status" value="1"/>
</dbReference>
<dbReference type="InterPro" id="IPR018247">
    <property type="entry name" value="EF_Hand_1_Ca_BS"/>
</dbReference>
<dbReference type="Pfam" id="PF00520">
    <property type="entry name" value="Ion_trans"/>
    <property type="match status" value="1"/>
</dbReference>
<evidence type="ECO:0000256" key="4">
    <source>
        <dbReference type="ARBA" id="ARBA00022989"/>
    </source>
</evidence>
<evidence type="ECO:0000313" key="9">
    <source>
        <dbReference type="Proteomes" id="UP001642464"/>
    </source>
</evidence>
<evidence type="ECO:0000256" key="5">
    <source>
        <dbReference type="ARBA" id="ARBA00023136"/>
    </source>
</evidence>
<name>A0ABP0IDA4_9DINO</name>
<evidence type="ECO:0000256" key="6">
    <source>
        <dbReference type="SAM" id="Phobius"/>
    </source>
</evidence>
<accession>A0ABP0IDA4</accession>
<dbReference type="PROSITE" id="PS50222">
    <property type="entry name" value="EF_HAND_2"/>
    <property type="match status" value="1"/>
</dbReference>
<keyword evidence="4 6" id="KW-1133">Transmembrane helix</keyword>
<keyword evidence="5 6" id="KW-0472">Membrane</keyword>
<dbReference type="Pfam" id="PF13202">
    <property type="entry name" value="EF-hand_5"/>
    <property type="match status" value="1"/>
</dbReference>
<evidence type="ECO:0000256" key="3">
    <source>
        <dbReference type="ARBA" id="ARBA00022837"/>
    </source>
</evidence>
<proteinExistence type="predicted"/>
<dbReference type="SMART" id="SM00054">
    <property type="entry name" value="EFh"/>
    <property type="match status" value="2"/>
</dbReference>
<dbReference type="PROSITE" id="PS00018">
    <property type="entry name" value="EF_HAND_1"/>
    <property type="match status" value="2"/>
</dbReference>
<dbReference type="EMBL" id="CAXAMM010003592">
    <property type="protein sequence ID" value="CAK9000574.1"/>
    <property type="molecule type" value="Genomic_DNA"/>
</dbReference>
<evidence type="ECO:0000256" key="1">
    <source>
        <dbReference type="ARBA" id="ARBA00004141"/>
    </source>
</evidence>
<feature type="transmembrane region" description="Helical" evidence="6">
    <location>
        <begin position="264"/>
        <end position="281"/>
    </location>
</feature>
<dbReference type="Gene3D" id="1.10.238.10">
    <property type="entry name" value="EF-hand"/>
    <property type="match status" value="1"/>
</dbReference>
<evidence type="ECO:0000259" key="7">
    <source>
        <dbReference type="PROSITE" id="PS50222"/>
    </source>
</evidence>
<reference evidence="8 9" key="1">
    <citation type="submission" date="2024-02" db="EMBL/GenBank/DDBJ databases">
        <authorList>
            <person name="Chen Y."/>
            <person name="Shah S."/>
            <person name="Dougan E. K."/>
            <person name="Thang M."/>
            <person name="Chan C."/>
        </authorList>
    </citation>
    <scope>NUCLEOTIDE SEQUENCE [LARGE SCALE GENOMIC DNA]</scope>
</reference>
<comment type="caution">
    <text evidence="8">The sequence shown here is derived from an EMBL/GenBank/DDBJ whole genome shotgun (WGS) entry which is preliminary data.</text>
</comment>
<keyword evidence="2 6" id="KW-0812">Transmembrane</keyword>
<dbReference type="InterPro" id="IPR002048">
    <property type="entry name" value="EF_hand_dom"/>
</dbReference>
<evidence type="ECO:0000256" key="2">
    <source>
        <dbReference type="ARBA" id="ARBA00022692"/>
    </source>
</evidence>
<feature type="transmembrane region" description="Helical" evidence="6">
    <location>
        <begin position="346"/>
        <end position="368"/>
    </location>
</feature>
<feature type="transmembrane region" description="Helical" evidence="6">
    <location>
        <begin position="425"/>
        <end position="449"/>
    </location>
</feature>
<dbReference type="InterPro" id="IPR005821">
    <property type="entry name" value="Ion_trans_dom"/>
</dbReference>
<dbReference type="SUPFAM" id="SSF47473">
    <property type="entry name" value="EF-hand"/>
    <property type="match status" value="1"/>
</dbReference>
<keyword evidence="3" id="KW-0106">Calcium</keyword>
<gene>
    <name evidence="8" type="ORF">SCF082_LOCUS6558</name>
</gene>
<keyword evidence="9" id="KW-1185">Reference proteome</keyword>
<organism evidence="8 9">
    <name type="scientific">Durusdinium trenchii</name>
    <dbReference type="NCBI Taxonomy" id="1381693"/>
    <lineage>
        <taxon>Eukaryota</taxon>
        <taxon>Sar</taxon>
        <taxon>Alveolata</taxon>
        <taxon>Dinophyceae</taxon>
        <taxon>Suessiales</taxon>
        <taxon>Symbiodiniaceae</taxon>
        <taxon>Durusdinium</taxon>
    </lineage>
</organism>
<sequence length="696" mass="77566">MRARSMKFLKSEMAQEPLTEVKVSIGSRTLSANLKPKPMLPQELLQWDLLKSHQSLTTRSNGTAVSAKADGTFHTKPGLSTGLFDRRFEEPLVEAEATKHSKDEKRRHLVKSKEFSLDDGSFTPGEVEVVLFDVYSLDSFVACCAARAALTQHAQFEGVTILADENAVRGSGRGPDRLREEHELQINSLSTTIVELTKKLRKETGTKNVQIFEHAEQNNYFDEENGPSKGVAGSQCLGCDGERDNLSDPESWQMNTMNVKVSDVAAMLLGVFLRFAHLGILQSNAHWQSALFETTFAGLIVFNALVMAADVQRAGVDIGASLGYADYQRVETSLPWAESAFTVLEYIFGVAFTMEILLKILALGLSFAKDLWNWFDTFLVACWYVDTVGQDLLPVNTTYDSYLDEESVDINDRLDACLHSNYQEWFMLLCILHKLVIGFAVVGVINGVFIQETFKVASSDNQIMMRQKERSSNLHEMKMRQLFLEADNDGDGFVSAEEWRELVSHPAVQLWLGSMDLDAADADGLYKLIHDLDQDGDLTMDELIRGVARLKGAARSYDLQMLLRQVSALTDSVDNLNKRLVSKSRGSLETMGQDSSIPQRLSFLMLSAFLAYVVALVSRTHRAAHVQSDRAALAFVSTVRQGHDDGMSRQDSENINDTGGEGQLAHLMKGAAWIDSSVERSPRDFMLHMSSQHSRM</sequence>